<dbReference type="PANTHER" id="PTHR10584:SF166">
    <property type="entry name" value="RIBOKINASE"/>
    <property type="match status" value="1"/>
</dbReference>
<sequence>MNTSSSKIILCIGSIYVETNYLELETGGKDELAGGKEYQSASWEMRPAGSAVNVATQLVALGCKVKLIGKRGRDEMGQKLCSLLEGRGVDSSHLVVSKEVQTSVDTGVVFKHNGNNIQLVSGGANGSLCYSDIINQSLDLDNVGAVYLGGMAKQHALITDYPKLISFFNEKGIKVFLDHGRIPVDFSEEKRQLILTSIGLVDGYFPNEEEICAVTKTNRLTEAVGRIMEIGVKLVIVKQGGNGCTVATPNKIVHIPGRKVEVLNTVGAGDAFNAGFISEYQGGKSPEDSARFANATAAKRVGSKKYFIGLNL</sequence>
<dbReference type="CDD" id="cd01166">
    <property type="entry name" value="KdgK"/>
    <property type="match status" value="1"/>
</dbReference>
<gene>
    <name evidence="4" type="ORF">COY90_05010</name>
</gene>
<keyword evidence="1" id="KW-0808">Transferase</keyword>
<dbReference type="Gene3D" id="3.40.1190.20">
    <property type="match status" value="1"/>
</dbReference>
<evidence type="ECO:0000313" key="4">
    <source>
        <dbReference type="EMBL" id="PIY68616.1"/>
    </source>
</evidence>
<dbReference type="EMBL" id="PFLF01000106">
    <property type="protein sequence ID" value="PIY68616.1"/>
    <property type="molecule type" value="Genomic_DNA"/>
</dbReference>
<name>A0A2M7QBK3_9BACT</name>
<comment type="caution">
    <text evidence="4">The sequence shown here is derived from an EMBL/GenBank/DDBJ whole genome shotgun (WGS) entry which is preliminary data.</text>
</comment>
<evidence type="ECO:0000256" key="1">
    <source>
        <dbReference type="ARBA" id="ARBA00022679"/>
    </source>
</evidence>
<organism evidence="4 5">
    <name type="scientific">Candidatus Roizmanbacteria bacterium CG_4_10_14_0_8_um_filter_39_9</name>
    <dbReference type="NCBI Taxonomy" id="1974829"/>
    <lineage>
        <taxon>Bacteria</taxon>
        <taxon>Candidatus Roizmaniibacteriota</taxon>
    </lineage>
</organism>
<dbReference type="Proteomes" id="UP000230108">
    <property type="component" value="Unassembled WGS sequence"/>
</dbReference>
<accession>A0A2M7QBK3</accession>
<dbReference type="InterPro" id="IPR029056">
    <property type="entry name" value="Ribokinase-like"/>
</dbReference>
<dbReference type="Pfam" id="PF00294">
    <property type="entry name" value="PfkB"/>
    <property type="match status" value="1"/>
</dbReference>
<dbReference type="PANTHER" id="PTHR10584">
    <property type="entry name" value="SUGAR KINASE"/>
    <property type="match status" value="1"/>
</dbReference>
<dbReference type="InterPro" id="IPR011611">
    <property type="entry name" value="PfkB_dom"/>
</dbReference>
<dbReference type="PROSITE" id="PS00583">
    <property type="entry name" value="PFKB_KINASES_1"/>
    <property type="match status" value="1"/>
</dbReference>
<dbReference type="InterPro" id="IPR002173">
    <property type="entry name" value="Carboh/pur_kinase_PfkB_CS"/>
</dbReference>
<feature type="domain" description="Carbohydrate kinase PfkB" evidence="3">
    <location>
        <begin position="10"/>
        <end position="304"/>
    </location>
</feature>
<dbReference type="PROSITE" id="PS00584">
    <property type="entry name" value="PFKB_KINASES_2"/>
    <property type="match status" value="1"/>
</dbReference>
<reference evidence="5" key="1">
    <citation type="submission" date="2017-09" db="EMBL/GenBank/DDBJ databases">
        <title>Depth-based differentiation of microbial function through sediment-hosted aquifers and enrichment of novel symbionts in the deep terrestrial subsurface.</title>
        <authorList>
            <person name="Probst A.J."/>
            <person name="Ladd B."/>
            <person name="Jarett J.K."/>
            <person name="Geller-Mcgrath D.E."/>
            <person name="Sieber C.M.K."/>
            <person name="Emerson J.B."/>
            <person name="Anantharaman K."/>
            <person name="Thomas B.C."/>
            <person name="Malmstrom R."/>
            <person name="Stieglmeier M."/>
            <person name="Klingl A."/>
            <person name="Woyke T."/>
            <person name="Ryan C.M."/>
            <person name="Banfield J.F."/>
        </authorList>
    </citation>
    <scope>NUCLEOTIDE SEQUENCE [LARGE SCALE GENOMIC DNA]</scope>
</reference>
<keyword evidence="2" id="KW-0418">Kinase</keyword>
<protein>
    <recommendedName>
        <fullName evidence="3">Carbohydrate kinase PfkB domain-containing protein</fullName>
    </recommendedName>
</protein>
<dbReference type="SUPFAM" id="SSF53613">
    <property type="entry name" value="Ribokinase-like"/>
    <property type="match status" value="1"/>
</dbReference>
<dbReference type="AlphaFoldDB" id="A0A2M7QBK3"/>
<evidence type="ECO:0000259" key="3">
    <source>
        <dbReference type="Pfam" id="PF00294"/>
    </source>
</evidence>
<dbReference type="GO" id="GO:0016301">
    <property type="term" value="F:kinase activity"/>
    <property type="evidence" value="ECO:0007669"/>
    <property type="project" value="UniProtKB-KW"/>
</dbReference>
<evidence type="ECO:0000256" key="2">
    <source>
        <dbReference type="ARBA" id="ARBA00022777"/>
    </source>
</evidence>
<evidence type="ECO:0000313" key="5">
    <source>
        <dbReference type="Proteomes" id="UP000230108"/>
    </source>
</evidence>
<proteinExistence type="predicted"/>